<dbReference type="EMBL" id="CAFBQP010000064">
    <property type="protein sequence ID" value="CAB5065682.1"/>
    <property type="molecule type" value="Genomic_DNA"/>
</dbReference>
<dbReference type="InterPro" id="IPR036165">
    <property type="entry name" value="YefM-like_sf"/>
</dbReference>
<name>A0A6J6VC22_9ZZZZ</name>
<gene>
    <name evidence="2" type="ORF">UFOPK2602_01278</name>
    <name evidence="3" type="ORF">UFOPK2806_02290</name>
    <name evidence="4" type="ORF">UFOPK4306_01641</name>
</gene>
<accession>A0A6J6VC22</accession>
<protein>
    <submittedName>
        <fullName evidence="3">Unannotated protein</fullName>
    </submittedName>
</protein>
<proteinExistence type="inferred from homology"/>
<organism evidence="3">
    <name type="scientific">freshwater metagenome</name>
    <dbReference type="NCBI Taxonomy" id="449393"/>
    <lineage>
        <taxon>unclassified sequences</taxon>
        <taxon>metagenomes</taxon>
        <taxon>ecological metagenomes</taxon>
    </lineage>
</organism>
<reference evidence="3" key="1">
    <citation type="submission" date="2020-05" db="EMBL/GenBank/DDBJ databases">
        <authorList>
            <person name="Chiriac C."/>
            <person name="Salcher M."/>
            <person name="Ghai R."/>
            <person name="Kavagutti S V."/>
        </authorList>
    </citation>
    <scope>NUCLEOTIDE SEQUENCE</scope>
</reference>
<evidence type="ECO:0000256" key="1">
    <source>
        <dbReference type="ARBA" id="ARBA00009981"/>
    </source>
</evidence>
<dbReference type="EMBL" id="CAEZXX010000083">
    <property type="protein sequence ID" value="CAB4713105.1"/>
    <property type="molecule type" value="Genomic_DNA"/>
</dbReference>
<evidence type="ECO:0000313" key="4">
    <source>
        <dbReference type="EMBL" id="CAB5065682.1"/>
    </source>
</evidence>
<evidence type="ECO:0000313" key="2">
    <source>
        <dbReference type="EMBL" id="CAB4713105.1"/>
    </source>
</evidence>
<comment type="similarity">
    <text evidence="1">Belongs to the phD/YefM antitoxin family.</text>
</comment>
<evidence type="ECO:0000313" key="3">
    <source>
        <dbReference type="EMBL" id="CAB4768568.1"/>
    </source>
</evidence>
<dbReference type="AlphaFoldDB" id="A0A6J6VC22"/>
<dbReference type="SUPFAM" id="SSF143120">
    <property type="entry name" value="YefM-like"/>
    <property type="match status" value="1"/>
</dbReference>
<sequence>MRRIGIRELRAGVATAVRQAGSGERFTVTVDGRPAAQLGPLEGADNTVGIDDLVAAGLLVAPRRSGPARPTDPVPAWAGARLDRLLRELRG</sequence>
<dbReference type="EMBL" id="CAEZYY010000047">
    <property type="protein sequence ID" value="CAB4768568.1"/>
    <property type="molecule type" value="Genomic_DNA"/>
</dbReference>